<evidence type="ECO:0000256" key="4">
    <source>
        <dbReference type="ARBA" id="ARBA00023136"/>
    </source>
</evidence>
<evidence type="ECO:0000256" key="1">
    <source>
        <dbReference type="ARBA" id="ARBA00004141"/>
    </source>
</evidence>
<dbReference type="Gene3D" id="1.20.120.1630">
    <property type="match status" value="1"/>
</dbReference>
<keyword evidence="8" id="KW-1185">Reference proteome</keyword>
<keyword evidence="3 5" id="KW-1133">Transmembrane helix</keyword>
<dbReference type="RefSeq" id="WP_066879056.1">
    <property type="nucleotide sequence ID" value="NZ_LNQB01000101.1"/>
</dbReference>
<evidence type="ECO:0000259" key="6">
    <source>
        <dbReference type="Pfam" id="PF07298"/>
    </source>
</evidence>
<evidence type="ECO:0000256" key="2">
    <source>
        <dbReference type="ARBA" id="ARBA00022692"/>
    </source>
</evidence>
<evidence type="ECO:0000256" key="3">
    <source>
        <dbReference type="ARBA" id="ARBA00022989"/>
    </source>
</evidence>
<evidence type="ECO:0000313" key="8">
    <source>
        <dbReference type="Proteomes" id="UP000078507"/>
    </source>
</evidence>
<protein>
    <submittedName>
        <fullName evidence="7">NnrU family protein</fullName>
    </submittedName>
</protein>
<dbReference type="InterPro" id="IPR009915">
    <property type="entry name" value="NnrU_dom"/>
</dbReference>
<comment type="subcellular location">
    <subcellularLocation>
        <location evidence="1">Membrane</location>
        <topology evidence="1">Multi-pass membrane protein</topology>
    </subcellularLocation>
</comment>
<keyword evidence="4 5" id="KW-0472">Membrane</keyword>
<dbReference type="AlphaFoldDB" id="A0A178XIE1"/>
<sequence>MLQFLLALAVFLLLHSIPAMPAVRERLISRLGRTTYFALYSLVSILVLGWVFYAALNVDFIPLWESAARQAWVTLVAAPVGIFLVLAGLLSTNPLSVSVRQGAKPGAIVAITRHPVLWGFALWALGHLVANGDLRSLILFGGFALFSLGSIPMLEKRARRRLGEEWPKRAAATAVMPFAALLSGRARLSGDAPLALAAVATAALTCWLLAGGHAALFYADPLLLATAF</sequence>
<reference evidence="7 8" key="1">
    <citation type="submission" date="2015-11" db="EMBL/GenBank/DDBJ databases">
        <title>Ensifer anhuiense sp. nov., an effective nitrogen fixation bacterium with Glycine soja.</title>
        <authorList>
            <person name="Yan H."/>
            <person name="Chen W."/>
        </authorList>
    </citation>
    <scope>NUCLEOTIDE SEQUENCE [LARGE SCALE GENOMIC DNA]</scope>
    <source>
        <strain evidence="7 8">LMG 7837</strain>
    </source>
</reference>
<organism evidence="7 8">
    <name type="scientific">Sinorhizobium saheli</name>
    <dbReference type="NCBI Taxonomy" id="36856"/>
    <lineage>
        <taxon>Bacteria</taxon>
        <taxon>Pseudomonadati</taxon>
        <taxon>Pseudomonadota</taxon>
        <taxon>Alphaproteobacteria</taxon>
        <taxon>Hyphomicrobiales</taxon>
        <taxon>Rhizobiaceae</taxon>
        <taxon>Sinorhizobium/Ensifer group</taxon>
        <taxon>Sinorhizobium</taxon>
    </lineage>
</organism>
<dbReference type="Proteomes" id="UP000078507">
    <property type="component" value="Unassembled WGS sequence"/>
</dbReference>
<comment type="caution">
    <text evidence="7">The sequence shown here is derived from an EMBL/GenBank/DDBJ whole genome shotgun (WGS) entry which is preliminary data.</text>
</comment>
<evidence type="ECO:0000256" key="5">
    <source>
        <dbReference type="SAM" id="Phobius"/>
    </source>
</evidence>
<feature type="domain" description="NnrU" evidence="6">
    <location>
        <begin position="4"/>
        <end position="221"/>
    </location>
</feature>
<evidence type="ECO:0000313" key="7">
    <source>
        <dbReference type="EMBL" id="OAP35020.1"/>
    </source>
</evidence>
<gene>
    <name evidence="7" type="ORF">ATB98_01885</name>
</gene>
<dbReference type="Pfam" id="PF07298">
    <property type="entry name" value="NnrU"/>
    <property type="match status" value="1"/>
</dbReference>
<keyword evidence="2 5" id="KW-0812">Transmembrane</keyword>
<dbReference type="STRING" id="36856.ATB98_01885"/>
<feature type="transmembrane region" description="Helical" evidence="5">
    <location>
        <begin position="37"/>
        <end position="58"/>
    </location>
</feature>
<dbReference type="EMBL" id="LNQB01000101">
    <property type="protein sequence ID" value="OAP35020.1"/>
    <property type="molecule type" value="Genomic_DNA"/>
</dbReference>
<name>A0A178XIE1_SINSA</name>
<accession>A0A178XIE1</accession>
<dbReference type="GO" id="GO:0016020">
    <property type="term" value="C:membrane"/>
    <property type="evidence" value="ECO:0007669"/>
    <property type="project" value="UniProtKB-SubCell"/>
</dbReference>
<dbReference type="OrthoDB" id="7828645at2"/>
<proteinExistence type="predicted"/>
<feature type="transmembrane region" description="Helical" evidence="5">
    <location>
        <begin position="110"/>
        <end position="130"/>
    </location>
</feature>
<feature type="transmembrane region" description="Helical" evidence="5">
    <location>
        <begin position="137"/>
        <end position="154"/>
    </location>
</feature>
<feature type="transmembrane region" description="Helical" evidence="5">
    <location>
        <begin position="70"/>
        <end position="90"/>
    </location>
</feature>
<feature type="transmembrane region" description="Helical" evidence="5">
    <location>
        <begin position="194"/>
        <end position="219"/>
    </location>
</feature>